<comment type="caution">
    <text evidence="1">The sequence shown here is derived from an EMBL/GenBank/DDBJ whole genome shotgun (WGS) entry which is preliminary data.</text>
</comment>
<protein>
    <submittedName>
        <fullName evidence="1">Helix-turn-helix domain containing protein</fullName>
    </submittedName>
</protein>
<dbReference type="EMBL" id="JAPPUY010000005">
    <property type="protein sequence ID" value="MCY4746858.1"/>
    <property type="molecule type" value="Genomic_DNA"/>
</dbReference>
<sequence>MALSAPETRPYHHGDLRRALIDAALDLAERHGAERVTLREVARQLGVSAAAPFRHFASRKALMTAVGVEANERLALEMRRALARAGASPLARLRALSRGYVGWALRHAGHFRIVSARDELDVDGTPALQAGMHALRDLTEDTVRAAQAAGELRPDDDAERLALLARAAAYGLARMHHDDHFRQWGVAPGREAEAMEGTLNLLLSMMARR</sequence>
<dbReference type="Proteomes" id="UP001076464">
    <property type="component" value="Unassembled WGS sequence"/>
</dbReference>
<name>A0ACC6CEI9_9BURK</name>
<evidence type="ECO:0000313" key="1">
    <source>
        <dbReference type="EMBL" id="MCY4746858.1"/>
    </source>
</evidence>
<gene>
    <name evidence="1" type="ORF">NYO99_17925</name>
</gene>
<evidence type="ECO:0000313" key="2">
    <source>
        <dbReference type="Proteomes" id="UP001076464"/>
    </source>
</evidence>
<reference evidence="1" key="1">
    <citation type="submission" date="2022-08" db="EMBL/GenBank/DDBJ databases">
        <title>Genome sequencing of Pelomonas sp. UHG3.</title>
        <authorList>
            <person name="So Y."/>
        </authorList>
    </citation>
    <scope>NUCLEOTIDE SEQUENCE</scope>
    <source>
        <strain evidence="1">UHG3</strain>
    </source>
</reference>
<organism evidence="1 2">
    <name type="scientific">Roseateles hydrophilus</name>
    <dbReference type="NCBI Taxonomy" id="2975054"/>
    <lineage>
        <taxon>Bacteria</taxon>
        <taxon>Pseudomonadati</taxon>
        <taxon>Pseudomonadota</taxon>
        <taxon>Betaproteobacteria</taxon>
        <taxon>Burkholderiales</taxon>
        <taxon>Sphaerotilaceae</taxon>
        <taxon>Roseateles</taxon>
    </lineage>
</organism>
<keyword evidence="2" id="KW-1185">Reference proteome</keyword>
<proteinExistence type="predicted"/>
<accession>A0ACC6CEI9</accession>